<keyword evidence="1" id="KW-0934">Plastid</keyword>
<reference evidence="4" key="1">
    <citation type="submission" date="2021-01" db="EMBL/GenBank/DDBJ databases">
        <title>Adiantum capillus-veneris genome.</title>
        <authorList>
            <person name="Fang Y."/>
            <person name="Liao Q."/>
        </authorList>
    </citation>
    <scope>NUCLEOTIDE SEQUENCE</scope>
    <source>
        <strain evidence="4">H3</strain>
        <tissue evidence="4">Leaf</tissue>
    </source>
</reference>
<feature type="compositionally biased region" description="Polar residues" evidence="2">
    <location>
        <begin position="47"/>
        <end position="63"/>
    </location>
</feature>
<dbReference type="InterPro" id="IPR027417">
    <property type="entry name" value="P-loop_NTPase"/>
</dbReference>
<name>A0A9D4U554_ADICA</name>
<dbReference type="OrthoDB" id="1912039at2759"/>
<proteinExistence type="predicted"/>
<dbReference type="InterPro" id="IPR038837">
    <property type="entry name" value="tRNA_ligase_1"/>
</dbReference>
<dbReference type="InterPro" id="IPR015965">
    <property type="entry name" value="tRNA_lig_PDEase"/>
</dbReference>
<dbReference type="Pfam" id="PF08302">
    <property type="entry name" value="tRNA_lig_CPD"/>
    <property type="match status" value="1"/>
</dbReference>
<evidence type="ECO:0000313" key="4">
    <source>
        <dbReference type="EMBL" id="KAI5060644.1"/>
    </source>
</evidence>
<evidence type="ECO:0000313" key="5">
    <source>
        <dbReference type="Proteomes" id="UP000886520"/>
    </source>
</evidence>
<protein>
    <recommendedName>
        <fullName evidence="3">tRNA ligase phosphodiesterase domain-containing protein</fullName>
    </recommendedName>
</protein>
<evidence type="ECO:0000259" key="3">
    <source>
        <dbReference type="Pfam" id="PF08302"/>
    </source>
</evidence>
<evidence type="ECO:0000256" key="2">
    <source>
        <dbReference type="SAM" id="MobiDB-lite"/>
    </source>
</evidence>
<dbReference type="EMBL" id="JABFUD020000024">
    <property type="protein sequence ID" value="KAI5060644.1"/>
    <property type="molecule type" value="Genomic_DNA"/>
</dbReference>
<dbReference type="GO" id="GO:0003972">
    <property type="term" value="F:RNA ligase (ATP) activity"/>
    <property type="evidence" value="ECO:0007669"/>
    <property type="project" value="InterPro"/>
</dbReference>
<dbReference type="AlphaFoldDB" id="A0A9D4U554"/>
<feature type="region of interest" description="Disordered" evidence="2">
    <location>
        <begin position="1"/>
        <end position="63"/>
    </location>
</feature>
<gene>
    <name evidence="4" type="ORF">GOP47_0025064</name>
</gene>
<feature type="compositionally biased region" description="Basic residues" evidence="2">
    <location>
        <begin position="12"/>
        <end position="21"/>
    </location>
</feature>
<comment type="caution">
    <text evidence="4">The sequence shown here is derived from an EMBL/GenBank/DDBJ whole genome shotgun (WGS) entry which is preliminary data.</text>
</comment>
<dbReference type="Proteomes" id="UP000886520">
    <property type="component" value="Chromosome 24"/>
</dbReference>
<keyword evidence="1" id="KW-0150">Chloroplast</keyword>
<dbReference type="SUPFAM" id="SSF52540">
    <property type="entry name" value="P-loop containing nucleoside triphosphate hydrolases"/>
    <property type="match status" value="1"/>
</dbReference>
<dbReference type="PANTHER" id="PTHR35460:SF1">
    <property type="entry name" value="TRNA LIGASE 1"/>
    <property type="match status" value="1"/>
</dbReference>
<keyword evidence="5" id="KW-1185">Reference proteome</keyword>
<evidence type="ECO:0000256" key="1">
    <source>
        <dbReference type="ARBA" id="ARBA00022528"/>
    </source>
</evidence>
<dbReference type="GO" id="GO:0005524">
    <property type="term" value="F:ATP binding"/>
    <property type="evidence" value="ECO:0007669"/>
    <property type="project" value="InterPro"/>
</dbReference>
<organism evidence="4 5">
    <name type="scientific">Adiantum capillus-veneris</name>
    <name type="common">Maidenhair fern</name>
    <dbReference type="NCBI Taxonomy" id="13818"/>
    <lineage>
        <taxon>Eukaryota</taxon>
        <taxon>Viridiplantae</taxon>
        <taxon>Streptophyta</taxon>
        <taxon>Embryophyta</taxon>
        <taxon>Tracheophyta</taxon>
        <taxon>Polypodiopsida</taxon>
        <taxon>Polypodiidae</taxon>
        <taxon>Polypodiales</taxon>
        <taxon>Pteridineae</taxon>
        <taxon>Pteridaceae</taxon>
        <taxon>Vittarioideae</taxon>
        <taxon>Adiantum</taxon>
    </lineage>
</organism>
<feature type="compositionally biased region" description="Basic and acidic residues" evidence="2">
    <location>
        <begin position="32"/>
        <end position="44"/>
    </location>
</feature>
<dbReference type="GO" id="GO:0006388">
    <property type="term" value="P:tRNA splicing, via endonucleolytic cleavage and ligation"/>
    <property type="evidence" value="ECO:0007669"/>
    <property type="project" value="InterPro"/>
</dbReference>
<sequence>MLEDYINMGPRQKQRKIKARGHQWNQEMQTPVERRSFDQSDMHDSCWNGQDSSAAQPSTYEGPTITCRDSSAAQPSTDEGSTIVDAVDILEAADNVDGLRQEASPESFSSGRRSTAVHARLRATFYPKFENEKSDQEVRTNMIDVVQSGKGVLEVSLKHSGSLFMYSGDHGGAFAKNSYGNLYTAVGVFVLASTFQEAWGAEASQKQKEFNEYLESSHLCVSMELVTAVLGDHGQRPKQDYVVVTAVTDLKRKPRFYATPDLISFCRQWRLPTNHVWLFSSRESTVSFFTAYDALCEEGTATAVSSLLNEISDVSVPASKSHTEVQGEILEGLVARIVSPESTERVQKVLEEFPLIDCKDFDRSLLQKSLREICGQDMINEKEQIKALLQSVGPEMCSDWSDWTSEGNATSFLPKFLKAIPLDHTTTKLQEMLKVLQDRKMCVRYPSRLMCYDAKEQMTYYRMTVHVLQDYVFHKYQIEMRRNPELWPLYRGFFVDVYLMHGDQRRNSLAVLSDNVYKGFHIHQENSAELGDESNILMLKLKFLPYKIRTFLIRNGLSVLFQNGFSAYKRYYLRQMRKWGTSADKQQRLDRLLTEWARYITSQDGGRGTNSHMYLSEAELFLEHFARRSLQNKTLVGYTGSAVKVEDFANEVAEDADVSREDTLSVAKQPVDELQGKGMIIFFPGIPGCGKSSLCKALLEDPGDLAEGRTIHSLMGDLVRGKYWPLLGKDRRKKPVTAITLADKNAPNMDVWKTVGDICESSSAIGVPVVPDSAGAELNPFSLDELALFMYRVLQRANHPGNLDKKSRNAGYVLLMFHDLYVGMDRKAFEGTLKEQFGYLVKFPVLKANRPRMPSSIEEVLSEGLDLFKCHAERHGKLDSTKGTLAQKWSLWERELREVLDGNAAYFEDVQIPFKEVFQSLRQQLVAITRGDISMETSTDGEEQYFRSITIAALSLPAEEITNCLQQLKATNEELGKYFQGRRVILKSAHVTLAHKYAHGIAAVAAFGRERGATVLVKLTALLFSSKVCALEVQIMENEKAVRSRNEWAHVTIWTAPGTKTKEANFLPQLLKQGHAARVDFTPVEISGMVELL</sequence>
<feature type="domain" description="tRNA ligase phosphodiesterase" evidence="3">
    <location>
        <begin position="947"/>
        <end position="1090"/>
    </location>
</feature>
<dbReference type="PANTHER" id="PTHR35460">
    <property type="entry name" value="TRNA LIGASE 1"/>
    <property type="match status" value="1"/>
</dbReference>
<accession>A0A9D4U554</accession>